<dbReference type="Pfam" id="PF08240">
    <property type="entry name" value="ADH_N"/>
    <property type="match status" value="1"/>
</dbReference>
<dbReference type="Pfam" id="PF00107">
    <property type="entry name" value="ADH_zinc_N"/>
    <property type="match status" value="1"/>
</dbReference>
<dbReference type="SUPFAM" id="SSF51735">
    <property type="entry name" value="NAD(P)-binding Rossmann-fold domains"/>
    <property type="match status" value="1"/>
</dbReference>
<dbReference type="PANTHER" id="PTHR43401:SF5">
    <property type="entry name" value="ALCOHOL DEHYDROGENASE-RELATED"/>
    <property type="match status" value="1"/>
</dbReference>
<evidence type="ECO:0000313" key="6">
    <source>
        <dbReference type="EMBL" id="CUB03812.1"/>
    </source>
</evidence>
<dbReference type="InterPro" id="IPR050129">
    <property type="entry name" value="Zn_alcohol_dh"/>
</dbReference>
<proteinExistence type="inferred from homology"/>
<keyword evidence="1 4" id="KW-0479">Metal-binding</keyword>
<evidence type="ECO:0000259" key="5">
    <source>
        <dbReference type="SMART" id="SM00829"/>
    </source>
</evidence>
<dbReference type="InterPro" id="IPR036291">
    <property type="entry name" value="NAD(P)-bd_dom_sf"/>
</dbReference>
<evidence type="ECO:0000313" key="7">
    <source>
        <dbReference type="Proteomes" id="UP000182769"/>
    </source>
</evidence>
<comment type="similarity">
    <text evidence="4">Belongs to the zinc-containing alcohol dehydrogenase family.</text>
</comment>
<gene>
    <name evidence="6" type="ORF">Ga0061065_104243</name>
</gene>
<sequence>MKAVVIEQFSSLPTIQEVQEPTPAAHGVVIKVEATGVCRSDWHCWQGHDTDVVLPHVPGHEFAGVIAEVGKDVTRFKVGDRVTVPFINACGGCPECHSGNHQVCGNQTQPGFTHWGSFAEYTTVDQADVNLVAMPEDLEFTTAASLGCRFATSFRAVVDQGKVSAGQWVAVHGCGGVGLSAVMIANALGANVIAIDIDPGKLELAKSLGAVAQINAKQVADVAEAVIEITKGGAHVSLDALGHSITAFNSVRSLRKLGKHIQVGLLLADHAAPPMPMAKVIADELEIIGSHGMQAYRYDAMIQMMMSGKLQPEKLLGRTISLEQSIDALVTMDSSTQAGVTVVTQF</sequence>
<dbReference type="STRING" id="1137284.GCA_001418205_01663"/>
<dbReference type="SMART" id="SM00829">
    <property type="entry name" value="PKS_ER"/>
    <property type="match status" value="1"/>
</dbReference>
<dbReference type="CDD" id="cd08260">
    <property type="entry name" value="Zn_ADH6"/>
    <property type="match status" value="1"/>
</dbReference>
<reference evidence="7" key="1">
    <citation type="submission" date="2015-08" db="EMBL/GenBank/DDBJ databases">
        <authorList>
            <person name="Varghese N."/>
        </authorList>
    </citation>
    <scope>NUCLEOTIDE SEQUENCE [LARGE SCALE GENOMIC DNA]</scope>
    <source>
        <strain evidence="7">JCM 18476</strain>
    </source>
</reference>
<dbReference type="OrthoDB" id="9785812at2"/>
<name>A0A0K6IKF3_9GAMM</name>
<dbReference type="PROSITE" id="PS00059">
    <property type="entry name" value="ADH_ZINC"/>
    <property type="match status" value="1"/>
</dbReference>
<accession>A0A0K6IKF3</accession>
<dbReference type="InterPro" id="IPR020843">
    <property type="entry name" value="ER"/>
</dbReference>
<keyword evidence="2 4" id="KW-0862">Zinc</keyword>
<dbReference type="Gene3D" id="3.90.180.10">
    <property type="entry name" value="Medium-chain alcohol dehydrogenases, catalytic domain"/>
    <property type="match status" value="1"/>
</dbReference>
<dbReference type="InterPro" id="IPR002328">
    <property type="entry name" value="ADH_Zn_CS"/>
</dbReference>
<dbReference type="AlphaFoldDB" id="A0A0K6IKF3"/>
<evidence type="ECO:0000256" key="2">
    <source>
        <dbReference type="ARBA" id="ARBA00022833"/>
    </source>
</evidence>
<evidence type="ECO:0000256" key="4">
    <source>
        <dbReference type="RuleBase" id="RU361277"/>
    </source>
</evidence>
<dbReference type="PANTHER" id="PTHR43401">
    <property type="entry name" value="L-THREONINE 3-DEHYDROGENASE"/>
    <property type="match status" value="1"/>
</dbReference>
<keyword evidence="3" id="KW-0560">Oxidoreductase</keyword>
<keyword evidence="7" id="KW-1185">Reference proteome</keyword>
<dbReference type="EMBL" id="CYHG01000004">
    <property type="protein sequence ID" value="CUB03812.1"/>
    <property type="molecule type" value="Genomic_DNA"/>
</dbReference>
<dbReference type="InterPro" id="IPR013149">
    <property type="entry name" value="ADH-like_C"/>
</dbReference>
<dbReference type="Proteomes" id="UP000182769">
    <property type="component" value="Unassembled WGS sequence"/>
</dbReference>
<dbReference type="InterPro" id="IPR013154">
    <property type="entry name" value="ADH-like_N"/>
</dbReference>
<evidence type="ECO:0000256" key="3">
    <source>
        <dbReference type="ARBA" id="ARBA00023002"/>
    </source>
</evidence>
<evidence type="ECO:0000256" key="1">
    <source>
        <dbReference type="ARBA" id="ARBA00022723"/>
    </source>
</evidence>
<comment type="cofactor">
    <cofactor evidence="4">
        <name>Zn(2+)</name>
        <dbReference type="ChEBI" id="CHEBI:29105"/>
    </cofactor>
</comment>
<dbReference type="GO" id="GO:0016616">
    <property type="term" value="F:oxidoreductase activity, acting on the CH-OH group of donors, NAD or NADP as acceptor"/>
    <property type="evidence" value="ECO:0007669"/>
    <property type="project" value="UniProtKB-ARBA"/>
</dbReference>
<organism evidence="6 7">
    <name type="scientific">Marinomonas fungiae</name>
    <dbReference type="NCBI Taxonomy" id="1137284"/>
    <lineage>
        <taxon>Bacteria</taxon>
        <taxon>Pseudomonadati</taxon>
        <taxon>Pseudomonadota</taxon>
        <taxon>Gammaproteobacteria</taxon>
        <taxon>Oceanospirillales</taxon>
        <taxon>Oceanospirillaceae</taxon>
        <taxon>Marinomonas</taxon>
    </lineage>
</organism>
<dbReference type="InterPro" id="IPR011032">
    <property type="entry name" value="GroES-like_sf"/>
</dbReference>
<dbReference type="RefSeq" id="WP_055462759.1">
    <property type="nucleotide sequence ID" value="NZ_CYHG01000004.1"/>
</dbReference>
<dbReference type="SUPFAM" id="SSF50129">
    <property type="entry name" value="GroES-like"/>
    <property type="match status" value="1"/>
</dbReference>
<dbReference type="GO" id="GO:0008270">
    <property type="term" value="F:zinc ion binding"/>
    <property type="evidence" value="ECO:0007669"/>
    <property type="project" value="InterPro"/>
</dbReference>
<feature type="domain" description="Enoyl reductase (ER)" evidence="5">
    <location>
        <begin position="7"/>
        <end position="343"/>
    </location>
</feature>
<protein>
    <submittedName>
        <fullName evidence="6">D-arabinose 1-dehydrogenase, Zn-dependent alcohol dehydrogenase family</fullName>
    </submittedName>
</protein>